<dbReference type="Gene3D" id="3.20.110.20">
    <property type="match status" value="1"/>
</dbReference>
<dbReference type="GO" id="GO:0003824">
    <property type="term" value="F:catalytic activity"/>
    <property type="evidence" value="ECO:0007669"/>
    <property type="project" value="InterPro"/>
</dbReference>
<comment type="caution">
    <text evidence="4">The sequence shown here is derived from an EMBL/GenBank/DDBJ whole genome shotgun (WGS) entry which is preliminary data.</text>
</comment>
<evidence type="ECO:0000313" key="4">
    <source>
        <dbReference type="EMBL" id="HEB13847.1"/>
    </source>
</evidence>
<reference evidence="4" key="1">
    <citation type="journal article" date="2020" name="mSystems">
        <title>Genome- and Community-Level Interaction Insights into Carbon Utilization and Element Cycling Functions of Hydrothermarchaeota in Hydrothermal Sediment.</title>
        <authorList>
            <person name="Zhou Z."/>
            <person name="Liu Y."/>
            <person name="Xu W."/>
            <person name="Pan J."/>
            <person name="Luo Z.H."/>
            <person name="Li M."/>
        </authorList>
    </citation>
    <scope>NUCLEOTIDE SEQUENCE [LARGE SCALE GENOMIC DNA]</scope>
    <source>
        <strain evidence="4">HyVt-365</strain>
    </source>
</reference>
<dbReference type="Proteomes" id="UP000885744">
    <property type="component" value="Unassembled WGS sequence"/>
</dbReference>
<keyword evidence="2" id="KW-0119">Carbohydrate metabolism</keyword>
<proteinExistence type="inferred from homology"/>
<gene>
    <name evidence="4" type="ORF">ENI09_00340</name>
</gene>
<feature type="domain" description="Glycoside hydrolase family 57 N-terminal" evidence="3">
    <location>
        <begin position="19"/>
        <end position="237"/>
    </location>
</feature>
<sequence>MIWAPVLHIYQPPTQFPGIFKKIVEESYAPLISLLSRNPQAKVTVNIPASLTEQLSNLGYSDLLDGIRRLAERGQVELLGTAAYHPLLTRIPFSEISRQVKLNEEINRDLIGEIYKPHGFFPPEMGYSEKVGDAVAELGYDWVLAENCSSPKQPVHYDRIYELPSGKLNVLYRHKDLSLAIAFGRVANASEFLGLAKKHLKEGEFILTAMDGETFGHHRKDSFELLRDLYTSLESVTVSDLILKFPKREKTTPMESTWAVNYEECKKGLIYPRWDNAGSPLHPKQWELFNLALTVVNGYVYQIPTKMLDSKVRGDLSSDQKQWVKARNLLDKALHSDQFWWASRNPIWHPKMVERGTKLLLDAILATPDISKLEIKRANDLYEEITTEGIKLYGDKPITG</sequence>
<dbReference type="EMBL" id="DRHH01000012">
    <property type="protein sequence ID" value="HEB13847.1"/>
    <property type="molecule type" value="Genomic_DNA"/>
</dbReference>
<comment type="similarity">
    <text evidence="1">Belongs to the glycosyl hydrolase 57 family.</text>
</comment>
<dbReference type="PANTHER" id="PTHR36306:SF1">
    <property type="entry name" value="ALPHA-AMYLASE-RELATED"/>
    <property type="match status" value="1"/>
</dbReference>
<evidence type="ECO:0000256" key="2">
    <source>
        <dbReference type="ARBA" id="ARBA00023277"/>
    </source>
</evidence>
<evidence type="ECO:0000259" key="3">
    <source>
        <dbReference type="Pfam" id="PF03065"/>
    </source>
</evidence>
<organism evidence="4">
    <name type="scientific">candidate division WWE3 bacterium</name>
    <dbReference type="NCBI Taxonomy" id="2053526"/>
    <lineage>
        <taxon>Bacteria</taxon>
        <taxon>Katanobacteria</taxon>
    </lineage>
</organism>
<dbReference type="PANTHER" id="PTHR36306">
    <property type="entry name" value="ALPHA-AMYLASE-RELATED-RELATED"/>
    <property type="match status" value="1"/>
</dbReference>
<dbReference type="AlphaFoldDB" id="A0A7C1NZX3"/>
<accession>A0A7C1NZX3</accession>
<dbReference type="InterPro" id="IPR004300">
    <property type="entry name" value="Glyco_hydro_57_N"/>
</dbReference>
<dbReference type="Pfam" id="PF03065">
    <property type="entry name" value="Glyco_hydro_57"/>
    <property type="match status" value="1"/>
</dbReference>
<name>A0A7C1NZX3_UNCKA</name>
<dbReference type="GO" id="GO:0005975">
    <property type="term" value="P:carbohydrate metabolic process"/>
    <property type="evidence" value="ECO:0007669"/>
    <property type="project" value="InterPro"/>
</dbReference>
<evidence type="ECO:0000256" key="1">
    <source>
        <dbReference type="ARBA" id="ARBA00006821"/>
    </source>
</evidence>
<protein>
    <recommendedName>
        <fullName evidence="3">Glycoside hydrolase family 57 N-terminal domain-containing protein</fullName>
    </recommendedName>
</protein>
<dbReference type="SUPFAM" id="SSF88713">
    <property type="entry name" value="Glycoside hydrolase/deacetylase"/>
    <property type="match status" value="1"/>
</dbReference>
<dbReference type="InterPro" id="IPR011330">
    <property type="entry name" value="Glyco_hydro/deAcase_b/a-brl"/>
</dbReference>
<dbReference type="InterPro" id="IPR052046">
    <property type="entry name" value="GH57_Enzymes"/>
</dbReference>